<comment type="caution">
    <text evidence="1">The sequence shown here is derived from an EMBL/GenBank/DDBJ whole genome shotgun (WGS) entry which is preliminary data.</text>
</comment>
<gene>
    <name evidence="1" type="ORF">GCM10008171_04060</name>
</gene>
<name>A0A9W6JDA0_9HYPH</name>
<keyword evidence="2" id="KW-1185">Reference proteome</keyword>
<accession>A0A9W6JDA0</accession>
<proteinExistence type="predicted"/>
<sequence length="56" mass="5885">MQMELSRSRLNRAQGRHGVTIAPIADGAAAFPRLPVLPASHGLNACENLSPLSPPP</sequence>
<evidence type="ECO:0000313" key="2">
    <source>
        <dbReference type="Proteomes" id="UP001143364"/>
    </source>
</evidence>
<evidence type="ECO:0000313" key="1">
    <source>
        <dbReference type="EMBL" id="GLK75152.1"/>
    </source>
</evidence>
<reference evidence="1" key="2">
    <citation type="submission" date="2023-01" db="EMBL/GenBank/DDBJ databases">
        <authorList>
            <person name="Sun Q."/>
            <person name="Evtushenko L."/>
        </authorList>
    </citation>
    <scope>NUCLEOTIDE SEQUENCE</scope>
    <source>
        <strain evidence="1">VKM B-2555</strain>
    </source>
</reference>
<dbReference type="AlphaFoldDB" id="A0A9W6JDA0"/>
<dbReference type="Proteomes" id="UP001143364">
    <property type="component" value="Unassembled WGS sequence"/>
</dbReference>
<dbReference type="EMBL" id="BSFK01000005">
    <property type="protein sequence ID" value="GLK75152.1"/>
    <property type="molecule type" value="Genomic_DNA"/>
</dbReference>
<reference evidence="1" key="1">
    <citation type="journal article" date="2014" name="Int. J. Syst. Evol. Microbiol.">
        <title>Complete genome sequence of Corynebacterium casei LMG S-19264T (=DSM 44701T), isolated from a smear-ripened cheese.</title>
        <authorList>
            <consortium name="US DOE Joint Genome Institute (JGI-PGF)"/>
            <person name="Walter F."/>
            <person name="Albersmeier A."/>
            <person name="Kalinowski J."/>
            <person name="Ruckert C."/>
        </authorList>
    </citation>
    <scope>NUCLEOTIDE SEQUENCE</scope>
    <source>
        <strain evidence="1">VKM B-2555</strain>
    </source>
</reference>
<protein>
    <submittedName>
        <fullName evidence="1">Uncharacterized protein</fullName>
    </submittedName>
</protein>
<organism evidence="1 2">
    <name type="scientific">Methylopila jiangsuensis</name>
    <dbReference type="NCBI Taxonomy" id="586230"/>
    <lineage>
        <taxon>Bacteria</taxon>
        <taxon>Pseudomonadati</taxon>
        <taxon>Pseudomonadota</taxon>
        <taxon>Alphaproteobacteria</taxon>
        <taxon>Hyphomicrobiales</taxon>
        <taxon>Methylopilaceae</taxon>
        <taxon>Methylopila</taxon>
    </lineage>
</organism>